<proteinExistence type="inferred from homology"/>
<dbReference type="Pfam" id="PF06144">
    <property type="entry name" value="DNA_pol3_delta"/>
    <property type="match status" value="1"/>
</dbReference>
<evidence type="ECO:0000256" key="2">
    <source>
        <dbReference type="ARBA" id="ARBA00017703"/>
    </source>
</evidence>
<dbReference type="PANTHER" id="PTHR34388">
    <property type="entry name" value="DNA POLYMERASE III SUBUNIT DELTA"/>
    <property type="match status" value="1"/>
</dbReference>
<dbReference type="EC" id="2.7.7.7" evidence="1"/>
<evidence type="ECO:0000259" key="9">
    <source>
        <dbReference type="Pfam" id="PF06144"/>
    </source>
</evidence>
<dbReference type="InterPro" id="IPR010372">
    <property type="entry name" value="DNA_pol3_delta_N"/>
</dbReference>
<name>A0ABT9VSZ5_9BACI</name>
<dbReference type="InterPro" id="IPR008921">
    <property type="entry name" value="DNA_pol3_clamp-load_cplx_C"/>
</dbReference>
<keyword evidence="5" id="KW-0235">DNA replication</keyword>
<dbReference type="InterPro" id="IPR048466">
    <property type="entry name" value="DNA_pol3_delta-like_C"/>
</dbReference>
<comment type="caution">
    <text evidence="11">The sequence shown here is derived from an EMBL/GenBank/DDBJ whole genome shotgun (WGS) entry which is preliminary data.</text>
</comment>
<dbReference type="Gene3D" id="3.40.50.300">
    <property type="entry name" value="P-loop containing nucleotide triphosphate hydrolases"/>
    <property type="match status" value="1"/>
</dbReference>
<organism evidence="11 12">
    <name type="scientific">Caldalkalibacillus horti</name>
    <dbReference type="NCBI Taxonomy" id="77523"/>
    <lineage>
        <taxon>Bacteria</taxon>
        <taxon>Bacillati</taxon>
        <taxon>Bacillota</taxon>
        <taxon>Bacilli</taxon>
        <taxon>Bacillales</taxon>
        <taxon>Bacillaceae</taxon>
        <taxon>Caldalkalibacillus</taxon>
    </lineage>
</organism>
<dbReference type="PANTHER" id="PTHR34388:SF1">
    <property type="entry name" value="DNA POLYMERASE III SUBUNIT DELTA"/>
    <property type="match status" value="1"/>
</dbReference>
<keyword evidence="6" id="KW-0239">DNA-directed DNA polymerase</keyword>
<evidence type="ECO:0000256" key="7">
    <source>
        <dbReference type="ARBA" id="ARBA00034754"/>
    </source>
</evidence>
<dbReference type="Pfam" id="PF21694">
    <property type="entry name" value="DNA_pol3_delta_C"/>
    <property type="match status" value="1"/>
</dbReference>
<dbReference type="NCBIfam" id="TIGR01128">
    <property type="entry name" value="holA"/>
    <property type="match status" value="1"/>
</dbReference>
<accession>A0ABT9VSZ5</accession>
<gene>
    <name evidence="11" type="ORF">J2S11_000015</name>
</gene>
<dbReference type="Gene3D" id="1.10.8.60">
    <property type="match status" value="1"/>
</dbReference>
<evidence type="ECO:0000313" key="11">
    <source>
        <dbReference type="EMBL" id="MDQ0164116.1"/>
    </source>
</evidence>
<dbReference type="SUPFAM" id="SSF48019">
    <property type="entry name" value="post-AAA+ oligomerization domain-like"/>
    <property type="match status" value="1"/>
</dbReference>
<keyword evidence="4 11" id="KW-0548">Nucleotidyltransferase</keyword>
<evidence type="ECO:0000259" key="10">
    <source>
        <dbReference type="Pfam" id="PF21694"/>
    </source>
</evidence>
<dbReference type="Gene3D" id="1.20.272.10">
    <property type="match status" value="1"/>
</dbReference>
<evidence type="ECO:0000256" key="1">
    <source>
        <dbReference type="ARBA" id="ARBA00012417"/>
    </source>
</evidence>
<evidence type="ECO:0000313" key="12">
    <source>
        <dbReference type="Proteomes" id="UP001235840"/>
    </source>
</evidence>
<keyword evidence="3 11" id="KW-0808">Transferase</keyword>
<dbReference type="InterPro" id="IPR027417">
    <property type="entry name" value="P-loop_NTPase"/>
</dbReference>
<dbReference type="SUPFAM" id="SSF52540">
    <property type="entry name" value="P-loop containing nucleoside triphosphate hydrolases"/>
    <property type="match status" value="1"/>
</dbReference>
<dbReference type="EMBL" id="JAUSTY010000001">
    <property type="protein sequence ID" value="MDQ0164116.1"/>
    <property type="molecule type" value="Genomic_DNA"/>
</dbReference>
<protein>
    <recommendedName>
        <fullName evidence="2">DNA polymerase III subunit delta</fullName>
        <ecNumber evidence="1">2.7.7.7</ecNumber>
    </recommendedName>
</protein>
<feature type="domain" description="DNA polymerase III delta N-terminal" evidence="9">
    <location>
        <begin position="24"/>
        <end position="150"/>
    </location>
</feature>
<reference evidence="11 12" key="1">
    <citation type="submission" date="2023-07" db="EMBL/GenBank/DDBJ databases">
        <title>Genomic Encyclopedia of Type Strains, Phase IV (KMG-IV): sequencing the most valuable type-strain genomes for metagenomic binning, comparative biology and taxonomic classification.</title>
        <authorList>
            <person name="Goeker M."/>
        </authorList>
    </citation>
    <scope>NUCLEOTIDE SEQUENCE [LARGE SCALE GENOMIC DNA]</scope>
    <source>
        <strain evidence="11 12">DSM 12751</strain>
    </source>
</reference>
<evidence type="ECO:0000256" key="5">
    <source>
        <dbReference type="ARBA" id="ARBA00022705"/>
    </source>
</evidence>
<keyword evidence="12" id="KW-1185">Reference proteome</keyword>
<comment type="similarity">
    <text evidence="7">Belongs to the DNA polymerase HolA subunit family.</text>
</comment>
<evidence type="ECO:0000256" key="8">
    <source>
        <dbReference type="ARBA" id="ARBA00049244"/>
    </source>
</evidence>
<feature type="domain" description="DNA polymerase III delta subunit-like C-terminal" evidence="10">
    <location>
        <begin position="222"/>
        <end position="342"/>
    </location>
</feature>
<evidence type="ECO:0000256" key="4">
    <source>
        <dbReference type="ARBA" id="ARBA00022695"/>
    </source>
</evidence>
<sequence length="346" mass="40100">MKVLIMSFDQALKKVKTGSIERIHVLYGSQRFLMDEYIQELSKQVLDEETADFNFERYELSENPIEQAIEAAETLPFMGERRLIIANDATFLTGQKSTSKVEHDLSALERYVQDPVDYSVFVLLIHQDKLDERKKVVKELKKSGRLISCQALKENELVPWLIERAQMYQVVMTDEGAALLVQLVGGQLQMLQKELEKVAQYVGKGGKITPDEIRELVTKTVEQDVFSLIEHVVHSRLQPAFQTLQELLKRNEEPIKILFLLARQFRIIFRVKEMERKGYTQSQMAQTIGIHPYVAKLAVQQSKRFTSEQLLLILDQLAEADYEMKIGKKDKPLVLEMFFIQLSQYK</sequence>
<dbReference type="InterPro" id="IPR005790">
    <property type="entry name" value="DNA_polIII_delta"/>
</dbReference>
<dbReference type="GO" id="GO:0003887">
    <property type="term" value="F:DNA-directed DNA polymerase activity"/>
    <property type="evidence" value="ECO:0007669"/>
    <property type="project" value="UniProtKB-EC"/>
</dbReference>
<evidence type="ECO:0000256" key="3">
    <source>
        <dbReference type="ARBA" id="ARBA00022679"/>
    </source>
</evidence>
<comment type="catalytic activity">
    <reaction evidence="8">
        <text>DNA(n) + a 2'-deoxyribonucleoside 5'-triphosphate = DNA(n+1) + diphosphate</text>
        <dbReference type="Rhea" id="RHEA:22508"/>
        <dbReference type="Rhea" id="RHEA-COMP:17339"/>
        <dbReference type="Rhea" id="RHEA-COMP:17340"/>
        <dbReference type="ChEBI" id="CHEBI:33019"/>
        <dbReference type="ChEBI" id="CHEBI:61560"/>
        <dbReference type="ChEBI" id="CHEBI:173112"/>
        <dbReference type="EC" id="2.7.7.7"/>
    </reaction>
</comment>
<dbReference type="Proteomes" id="UP001235840">
    <property type="component" value="Unassembled WGS sequence"/>
</dbReference>
<evidence type="ECO:0000256" key="6">
    <source>
        <dbReference type="ARBA" id="ARBA00022932"/>
    </source>
</evidence>